<evidence type="ECO:0000313" key="2">
    <source>
        <dbReference type="Proteomes" id="UP001139308"/>
    </source>
</evidence>
<evidence type="ECO:0000313" key="1">
    <source>
        <dbReference type="EMBL" id="MCG5077427.1"/>
    </source>
</evidence>
<keyword evidence="2" id="KW-1185">Reference proteome</keyword>
<comment type="caution">
    <text evidence="1">The sequence shown here is derived from an EMBL/GenBank/DDBJ whole genome shotgun (WGS) entry which is preliminary data.</text>
</comment>
<accession>A0A9X1UL98</accession>
<gene>
    <name evidence="1" type="ORF">L5014_29470</name>
</gene>
<dbReference type="Proteomes" id="UP001139308">
    <property type="component" value="Unassembled WGS sequence"/>
</dbReference>
<reference evidence="1" key="1">
    <citation type="submission" date="2022-01" db="EMBL/GenBank/DDBJ databases">
        <title>Genome sequence and assembly of Parabukholderia sp. RG36.</title>
        <authorList>
            <person name="Chhetri G."/>
        </authorList>
    </citation>
    <scope>NUCLEOTIDE SEQUENCE</scope>
    <source>
        <strain evidence="1">RG36</strain>
    </source>
</reference>
<protein>
    <submittedName>
        <fullName evidence="1">Uncharacterized protein</fullName>
    </submittedName>
</protein>
<sequence>MKNSEKSLATVLDKARTFAEGTHCRLGLEHDPSIDRTALAERERPFHFQAEDFQAVRTARSRKGDWLRHESRIVHKIKMLRSGFEV</sequence>
<organism evidence="1 2">
    <name type="scientific">Paraburkholderia tagetis</name>
    <dbReference type="NCBI Taxonomy" id="2913261"/>
    <lineage>
        <taxon>Bacteria</taxon>
        <taxon>Pseudomonadati</taxon>
        <taxon>Pseudomonadota</taxon>
        <taxon>Betaproteobacteria</taxon>
        <taxon>Burkholderiales</taxon>
        <taxon>Burkholderiaceae</taxon>
        <taxon>Paraburkholderia</taxon>
    </lineage>
</organism>
<dbReference type="EMBL" id="JAKLJA010000036">
    <property type="protein sequence ID" value="MCG5077427.1"/>
    <property type="molecule type" value="Genomic_DNA"/>
</dbReference>
<proteinExistence type="predicted"/>
<name>A0A9X1UL98_9BURK</name>
<dbReference type="AlphaFoldDB" id="A0A9X1UL98"/>